<reference evidence="3 4" key="1">
    <citation type="journal article" date="2018" name="Biotechnol. Biofuels">
        <title>Integrative visual omics of the white-rot fungus Polyporus brumalis exposes the biotechnological potential of its oxidative enzymes for delignifying raw plant biomass.</title>
        <authorList>
            <person name="Miyauchi S."/>
            <person name="Rancon A."/>
            <person name="Drula E."/>
            <person name="Hage H."/>
            <person name="Chaduli D."/>
            <person name="Favel A."/>
            <person name="Grisel S."/>
            <person name="Henrissat B."/>
            <person name="Herpoel-Gimbert I."/>
            <person name="Ruiz-Duenas F.J."/>
            <person name="Chevret D."/>
            <person name="Hainaut M."/>
            <person name="Lin J."/>
            <person name="Wang M."/>
            <person name="Pangilinan J."/>
            <person name="Lipzen A."/>
            <person name="Lesage-Meessen L."/>
            <person name="Navarro D."/>
            <person name="Riley R."/>
            <person name="Grigoriev I.V."/>
            <person name="Zhou S."/>
            <person name="Raouche S."/>
            <person name="Rosso M.N."/>
        </authorList>
    </citation>
    <scope>NUCLEOTIDE SEQUENCE [LARGE SCALE GENOMIC DNA]</scope>
    <source>
        <strain evidence="3 4">BRFM 1820</strain>
    </source>
</reference>
<evidence type="ECO:0000313" key="3">
    <source>
        <dbReference type="EMBL" id="RDX53988.1"/>
    </source>
</evidence>
<dbReference type="InterPro" id="IPR001969">
    <property type="entry name" value="Aspartic_peptidase_AS"/>
</dbReference>
<feature type="domain" description="Peptidase A1" evidence="2">
    <location>
        <begin position="119"/>
        <end position="245"/>
    </location>
</feature>
<dbReference type="AlphaFoldDB" id="A0A371DNA0"/>
<dbReference type="PROSITE" id="PS51767">
    <property type="entry name" value="PEPTIDASE_A1"/>
    <property type="match status" value="1"/>
</dbReference>
<dbReference type="Gene3D" id="2.40.70.10">
    <property type="entry name" value="Acid Proteases"/>
    <property type="match status" value="1"/>
</dbReference>
<sequence>MQLEGGVRACSSESYLFLGLSRSVAASASSLALVSFPPLLSSLGHTPLPALPCRLISALPRGTPSVRSPELCTTTVPLLRQTKPQLSSAERFGWLRGQRDSLKSTYGAGLTNQNADSSFYGSIAAETPPISYNVILDTGSSDLWLAADDGLSASRSDGIPSFDANASSTFTDLNTPAVSLGRPRRALVSSRCDGTASWTRKRFLGPFGHRPARRGVHTADTDSRPVRAAIAAKSVHSTSQYVPLS</sequence>
<organism evidence="3 4">
    <name type="scientific">Lentinus brumalis</name>
    <dbReference type="NCBI Taxonomy" id="2498619"/>
    <lineage>
        <taxon>Eukaryota</taxon>
        <taxon>Fungi</taxon>
        <taxon>Dikarya</taxon>
        <taxon>Basidiomycota</taxon>
        <taxon>Agaricomycotina</taxon>
        <taxon>Agaricomycetes</taxon>
        <taxon>Polyporales</taxon>
        <taxon>Polyporaceae</taxon>
        <taxon>Lentinus</taxon>
    </lineage>
</organism>
<evidence type="ECO:0000259" key="2">
    <source>
        <dbReference type="PROSITE" id="PS51767"/>
    </source>
</evidence>
<name>A0A371DNA0_9APHY</name>
<evidence type="ECO:0000313" key="4">
    <source>
        <dbReference type="Proteomes" id="UP000256964"/>
    </source>
</evidence>
<keyword evidence="1" id="KW-0378">Hydrolase</keyword>
<keyword evidence="1" id="KW-0064">Aspartyl protease</keyword>
<dbReference type="Proteomes" id="UP000256964">
    <property type="component" value="Unassembled WGS sequence"/>
</dbReference>
<dbReference type="Pfam" id="PF00026">
    <property type="entry name" value="Asp"/>
    <property type="match status" value="1"/>
</dbReference>
<dbReference type="EMBL" id="KZ857385">
    <property type="protein sequence ID" value="RDX53988.1"/>
    <property type="molecule type" value="Genomic_DNA"/>
</dbReference>
<accession>A0A371DNA0</accession>
<dbReference type="SUPFAM" id="SSF50630">
    <property type="entry name" value="Acid proteases"/>
    <property type="match status" value="1"/>
</dbReference>
<dbReference type="GO" id="GO:0004190">
    <property type="term" value="F:aspartic-type endopeptidase activity"/>
    <property type="evidence" value="ECO:0007669"/>
    <property type="project" value="UniProtKB-KW"/>
</dbReference>
<dbReference type="PROSITE" id="PS00141">
    <property type="entry name" value="ASP_PROTEASE"/>
    <property type="match status" value="1"/>
</dbReference>
<dbReference type="InterPro" id="IPR033121">
    <property type="entry name" value="PEPTIDASE_A1"/>
</dbReference>
<dbReference type="OrthoDB" id="771136at2759"/>
<evidence type="ECO:0000256" key="1">
    <source>
        <dbReference type="ARBA" id="ARBA00022750"/>
    </source>
</evidence>
<keyword evidence="1" id="KW-0645">Protease</keyword>
<proteinExistence type="predicted"/>
<gene>
    <name evidence="3" type="ORF">OH76DRAFT_1552797</name>
</gene>
<protein>
    <recommendedName>
        <fullName evidence="2">Peptidase A1 domain-containing protein</fullName>
    </recommendedName>
</protein>
<keyword evidence="4" id="KW-1185">Reference proteome</keyword>
<dbReference type="GO" id="GO:0006508">
    <property type="term" value="P:proteolysis"/>
    <property type="evidence" value="ECO:0007669"/>
    <property type="project" value="InterPro"/>
</dbReference>
<dbReference type="STRING" id="139420.A0A371DNA0"/>
<dbReference type="InterPro" id="IPR021109">
    <property type="entry name" value="Peptidase_aspartic_dom_sf"/>
</dbReference>